<keyword evidence="3" id="KW-1185">Reference proteome</keyword>
<dbReference type="InterPro" id="IPR003615">
    <property type="entry name" value="HNH_nuc"/>
</dbReference>
<dbReference type="SMART" id="SM00507">
    <property type="entry name" value="HNHc"/>
    <property type="match status" value="1"/>
</dbReference>
<evidence type="ECO:0000313" key="2">
    <source>
        <dbReference type="EMBL" id="QCG76532.1"/>
    </source>
</evidence>
<feature type="domain" description="HNH nuclease" evidence="1">
    <location>
        <begin position="47"/>
        <end position="97"/>
    </location>
</feature>
<dbReference type="EMBL" id="MK521907">
    <property type="protein sequence ID" value="QCG76532.1"/>
    <property type="molecule type" value="Genomic_DNA"/>
</dbReference>
<evidence type="ECO:0000259" key="1">
    <source>
        <dbReference type="SMART" id="SM00507"/>
    </source>
</evidence>
<accession>A0A4D6T885</accession>
<reference evidence="2 3" key="1">
    <citation type="submission" date="2019-02" db="EMBL/GenBank/DDBJ databases">
        <authorList>
            <person name="Zurabov F.M."/>
            <person name="Zhilenkov E.L."/>
            <person name="Shagin D.A."/>
            <person name="Shelenkov A.A."/>
            <person name="Mikhaylova Y.V."/>
        </authorList>
    </citation>
    <scope>NUCLEOTIDE SEQUENCE [LARGE SCALE GENOMIC DNA]</scope>
</reference>
<organism evidence="2 3">
    <name type="scientific">Klebsiella phage vB_KpnS_FZ41</name>
    <dbReference type="NCBI Taxonomy" id="2530030"/>
    <lineage>
        <taxon>Viruses</taxon>
        <taxon>Duplodnaviria</taxon>
        <taxon>Heunggongvirae</taxon>
        <taxon>Uroviricota</taxon>
        <taxon>Caudoviricetes</taxon>
        <taxon>Demerecviridae</taxon>
        <taxon>Sugarlandvirus</taxon>
        <taxon>Sugarlandvirus FZ41</taxon>
    </lineage>
</organism>
<sequence>MYKTIPEFPEYSISKSGDVYSNHVGRCLSHYLNNAGYPCVKLSLNGKENTLLISRLLCRVYKDLPNLYSRLEVDHKDRNPANFDLDNLQVLTKEEHLKKTLSDRGHLSVHYCSCGAVRSREATQCKSCYLNSVTSTVSKDKIEYWVRNFSWVRASKELGLSDNGLRKRYKALGGNPKSIKNG</sequence>
<dbReference type="SUPFAM" id="SSF54060">
    <property type="entry name" value="His-Me finger endonucleases"/>
    <property type="match status" value="1"/>
</dbReference>
<keyword evidence="2" id="KW-0540">Nuclease</keyword>
<proteinExistence type="predicted"/>
<dbReference type="Pfam" id="PF13392">
    <property type="entry name" value="HNH_3"/>
    <property type="match status" value="1"/>
</dbReference>
<name>A0A4D6T885_9CAUD</name>
<dbReference type="Gene3D" id="3.90.75.20">
    <property type="match status" value="1"/>
</dbReference>
<dbReference type="InterPro" id="IPR044925">
    <property type="entry name" value="His-Me_finger_sf"/>
</dbReference>
<dbReference type="Proteomes" id="UP000298565">
    <property type="component" value="Segment"/>
</dbReference>
<evidence type="ECO:0000313" key="3">
    <source>
        <dbReference type="Proteomes" id="UP000298565"/>
    </source>
</evidence>
<dbReference type="GO" id="GO:0004519">
    <property type="term" value="F:endonuclease activity"/>
    <property type="evidence" value="ECO:0007669"/>
    <property type="project" value="UniProtKB-KW"/>
</dbReference>
<protein>
    <submittedName>
        <fullName evidence="2">H-N-H endonuclease</fullName>
    </submittedName>
</protein>
<gene>
    <name evidence="2" type="ORF">FZ41_17</name>
</gene>
<keyword evidence="2" id="KW-0255">Endonuclease</keyword>
<keyword evidence="2" id="KW-0378">Hydrolase</keyword>